<dbReference type="STRING" id="37653.A0A0L8HMN3"/>
<proteinExistence type="inferred from homology"/>
<evidence type="ECO:0000313" key="4">
    <source>
        <dbReference type="EMBL" id="KOF90040.1"/>
    </source>
</evidence>
<dbReference type="GO" id="GO:0005634">
    <property type="term" value="C:nucleus"/>
    <property type="evidence" value="ECO:0007669"/>
    <property type="project" value="TreeGrafter"/>
</dbReference>
<protein>
    <submittedName>
        <fullName evidence="4">Uncharacterized protein</fullName>
    </submittedName>
</protein>
<reference evidence="4" key="1">
    <citation type="submission" date="2015-07" db="EMBL/GenBank/DDBJ databases">
        <title>MeaNS - Measles Nucleotide Surveillance Program.</title>
        <authorList>
            <person name="Tran T."/>
            <person name="Druce J."/>
        </authorList>
    </citation>
    <scope>NUCLEOTIDE SEQUENCE</scope>
    <source>
        <strain evidence="4">UCB-OBI-ISO-001</strain>
        <tissue evidence="4">Gonad</tissue>
    </source>
</reference>
<dbReference type="Gene3D" id="1.10.220.10">
    <property type="entry name" value="Annexin"/>
    <property type="match status" value="1"/>
</dbReference>
<dbReference type="GO" id="GO:0005509">
    <property type="term" value="F:calcium ion binding"/>
    <property type="evidence" value="ECO:0007669"/>
    <property type="project" value="InterPro"/>
</dbReference>
<evidence type="ECO:0000256" key="1">
    <source>
        <dbReference type="ARBA" id="ARBA00007831"/>
    </source>
</evidence>
<dbReference type="InterPro" id="IPR037104">
    <property type="entry name" value="Annexin_sf"/>
</dbReference>
<dbReference type="SUPFAM" id="SSF47874">
    <property type="entry name" value="Annexin"/>
    <property type="match status" value="1"/>
</dbReference>
<dbReference type="AlphaFoldDB" id="A0A0L8HMN3"/>
<dbReference type="GO" id="GO:0005737">
    <property type="term" value="C:cytoplasm"/>
    <property type="evidence" value="ECO:0007669"/>
    <property type="project" value="TreeGrafter"/>
</dbReference>
<organism evidence="4">
    <name type="scientific">Octopus bimaculoides</name>
    <name type="common">California two-spotted octopus</name>
    <dbReference type="NCBI Taxonomy" id="37653"/>
    <lineage>
        <taxon>Eukaryota</taxon>
        <taxon>Metazoa</taxon>
        <taxon>Spiralia</taxon>
        <taxon>Lophotrochozoa</taxon>
        <taxon>Mollusca</taxon>
        <taxon>Cephalopoda</taxon>
        <taxon>Coleoidea</taxon>
        <taxon>Octopodiformes</taxon>
        <taxon>Octopoda</taxon>
        <taxon>Incirrata</taxon>
        <taxon>Octopodidae</taxon>
        <taxon>Octopus</taxon>
    </lineage>
</organism>
<comment type="similarity">
    <text evidence="1">Belongs to the annexin family.</text>
</comment>
<evidence type="ECO:0000256" key="2">
    <source>
        <dbReference type="ARBA" id="ARBA00022737"/>
    </source>
</evidence>
<name>A0A0L8HMN3_OCTBM</name>
<dbReference type="PROSITE" id="PS51897">
    <property type="entry name" value="ANNEXIN_2"/>
    <property type="match status" value="1"/>
</dbReference>
<dbReference type="Pfam" id="PF00191">
    <property type="entry name" value="Annexin"/>
    <property type="match status" value="1"/>
</dbReference>
<dbReference type="GO" id="GO:0001786">
    <property type="term" value="F:phosphatidylserine binding"/>
    <property type="evidence" value="ECO:0007669"/>
    <property type="project" value="TreeGrafter"/>
</dbReference>
<dbReference type="GO" id="GO:0005886">
    <property type="term" value="C:plasma membrane"/>
    <property type="evidence" value="ECO:0007669"/>
    <property type="project" value="TreeGrafter"/>
</dbReference>
<dbReference type="PANTHER" id="PTHR10502">
    <property type="entry name" value="ANNEXIN"/>
    <property type="match status" value="1"/>
</dbReference>
<dbReference type="OrthoDB" id="37886at2759"/>
<keyword evidence="2" id="KW-0677">Repeat</keyword>
<keyword evidence="3" id="KW-0041">Annexin</keyword>
<sequence>MDAIRSETSGDLESGLKAIVMCARDRPAYFASQLHKAISCMGTKDNALIRIVVSRSEVS</sequence>
<dbReference type="GO" id="GO:0005544">
    <property type="term" value="F:calcium-dependent phospholipid binding"/>
    <property type="evidence" value="ECO:0007669"/>
    <property type="project" value="InterPro"/>
</dbReference>
<accession>A0A0L8HMN3</accession>
<dbReference type="PANTHER" id="PTHR10502:SF102">
    <property type="entry name" value="ANNEXIN B11"/>
    <property type="match status" value="1"/>
</dbReference>
<gene>
    <name evidence="4" type="ORF">OCBIM_22012003mg</name>
</gene>
<dbReference type="GO" id="GO:0012506">
    <property type="term" value="C:vesicle membrane"/>
    <property type="evidence" value="ECO:0007669"/>
    <property type="project" value="TreeGrafter"/>
</dbReference>
<dbReference type="EMBL" id="KQ417853">
    <property type="protein sequence ID" value="KOF90040.1"/>
    <property type="molecule type" value="Genomic_DNA"/>
</dbReference>
<dbReference type="InterPro" id="IPR018502">
    <property type="entry name" value="Annexin_repeat"/>
</dbReference>
<evidence type="ECO:0000256" key="3">
    <source>
        <dbReference type="ARBA" id="ARBA00023216"/>
    </source>
</evidence>